<dbReference type="GO" id="GO:0000978">
    <property type="term" value="F:RNA polymerase II cis-regulatory region sequence-specific DNA binding"/>
    <property type="evidence" value="ECO:0007669"/>
    <property type="project" value="TreeGrafter"/>
</dbReference>
<dbReference type="SMART" id="SM00355">
    <property type="entry name" value="ZnF_C2H2"/>
    <property type="match status" value="2"/>
</dbReference>
<keyword evidence="11" id="KW-0539">Nucleus</keyword>
<evidence type="ECO:0000256" key="10">
    <source>
        <dbReference type="ARBA" id="ARBA00023163"/>
    </source>
</evidence>
<evidence type="ECO:0000256" key="2">
    <source>
        <dbReference type="ARBA" id="ARBA00004123"/>
    </source>
</evidence>
<keyword evidence="8" id="KW-0805">Transcription regulation</keyword>
<evidence type="ECO:0000256" key="9">
    <source>
        <dbReference type="ARBA" id="ARBA00023125"/>
    </source>
</evidence>
<feature type="compositionally biased region" description="Polar residues" evidence="13">
    <location>
        <begin position="249"/>
        <end position="270"/>
    </location>
</feature>
<keyword evidence="7" id="KW-0862">Zinc</keyword>
<proteinExistence type="inferred from homology"/>
<dbReference type="PANTHER" id="PTHR23235:SF120">
    <property type="entry name" value="KRUPPEL-LIKE FACTOR 15"/>
    <property type="match status" value="1"/>
</dbReference>
<evidence type="ECO:0000313" key="15">
    <source>
        <dbReference type="EMBL" id="RJE21559.1"/>
    </source>
</evidence>
<keyword evidence="6 12" id="KW-0863">Zinc-finger</keyword>
<evidence type="ECO:0000256" key="7">
    <source>
        <dbReference type="ARBA" id="ARBA00022833"/>
    </source>
</evidence>
<keyword evidence="10" id="KW-0804">Transcription</keyword>
<evidence type="ECO:0000256" key="1">
    <source>
        <dbReference type="ARBA" id="ARBA00003767"/>
    </source>
</evidence>
<evidence type="ECO:0000256" key="4">
    <source>
        <dbReference type="ARBA" id="ARBA00022723"/>
    </source>
</evidence>
<dbReference type="GO" id="GO:0008270">
    <property type="term" value="F:zinc ion binding"/>
    <property type="evidence" value="ECO:0007669"/>
    <property type="project" value="UniProtKB-KW"/>
</dbReference>
<name>A0A3A2ZEI8_9EURO</name>
<comment type="function">
    <text evidence="1">May be involved in transcriptional regulation.</text>
</comment>
<comment type="caution">
    <text evidence="15">The sequence shown here is derived from an EMBL/GenBank/DDBJ whole genome shotgun (WGS) entry which is preliminary data.</text>
</comment>
<feature type="domain" description="C2H2-type" evidence="14">
    <location>
        <begin position="219"/>
        <end position="246"/>
    </location>
</feature>
<dbReference type="PANTHER" id="PTHR23235">
    <property type="entry name" value="KRUEPPEL-LIKE TRANSCRIPTION FACTOR"/>
    <property type="match status" value="1"/>
</dbReference>
<feature type="region of interest" description="Disordered" evidence="13">
    <location>
        <begin position="247"/>
        <end position="270"/>
    </location>
</feature>
<keyword evidence="5" id="KW-0677">Repeat</keyword>
<evidence type="ECO:0000256" key="13">
    <source>
        <dbReference type="SAM" id="MobiDB-lite"/>
    </source>
</evidence>
<dbReference type="EMBL" id="MVGC01000220">
    <property type="protein sequence ID" value="RJE21559.1"/>
    <property type="molecule type" value="Genomic_DNA"/>
</dbReference>
<dbReference type="SUPFAM" id="SSF57667">
    <property type="entry name" value="beta-beta-alpha zinc fingers"/>
    <property type="match status" value="1"/>
</dbReference>
<dbReference type="Gene3D" id="3.30.160.60">
    <property type="entry name" value="Classic Zinc Finger"/>
    <property type="match status" value="2"/>
</dbReference>
<evidence type="ECO:0000313" key="16">
    <source>
        <dbReference type="Proteomes" id="UP000266188"/>
    </source>
</evidence>
<dbReference type="STRING" id="2070753.A0A3A2ZEI8"/>
<feature type="compositionally biased region" description="Polar residues" evidence="13">
    <location>
        <begin position="38"/>
        <end position="48"/>
    </location>
</feature>
<dbReference type="FunFam" id="3.30.160.60:FF:000771">
    <property type="entry name" value="zinc finger protein 648"/>
    <property type="match status" value="1"/>
</dbReference>
<dbReference type="InterPro" id="IPR013087">
    <property type="entry name" value="Znf_C2H2_type"/>
</dbReference>
<comment type="similarity">
    <text evidence="3">Belongs to the krueppel C2H2-type zinc-finger protein family.</text>
</comment>
<dbReference type="OrthoDB" id="8922241at2759"/>
<sequence length="270" mass="29126">MPQPYDMNQLPPFQPIPSPGVPSSAVPQQRVMTHAIMGTQSAPQNPITSPHPLASNDPYAPKSQPPMYGGTQQIPSPHQTYPPPPPHYSPSGLGIQGPGRVSAAPNPPVPGQPSHLNYSRQPYPSYSLPAMNGPVMTNVHSPNNQMSLMGGMPSAMLPGFNSGHVASMQQMYGGHPPPLGQHSGSSNERPFRCDQCPQSFNRNHDLKRHKRIHLSVKPFPCKHCDKSFSRKDALKRHILVKGCDKENATDATKQGTSSAGHDSLGINGNK</sequence>
<comment type="subcellular location">
    <subcellularLocation>
        <location evidence="2">Nucleus</location>
    </subcellularLocation>
</comment>
<dbReference type="FunFam" id="3.30.160.60:FF:000630">
    <property type="entry name" value="Zinc finger protein 180"/>
    <property type="match status" value="1"/>
</dbReference>
<gene>
    <name evidence="15" type="ORF">PHISCL_06104</name>
</gene>
<evidence type="ECO:0000256" key="11">
    <source>
        <dbReference type="ARBA" id="ARBA00023242"/>
    </source>
</evidence>
<dbReference type="Pfam" id="PF00096">
    <property type="entry name" value="zf-C2H2"/>
    <property type="match status" value="2"/>
</dbReference>
<dbReference type="InterPro" id="IPR036236">
    <property type="entry name" value="Znf_C2H2_sf"/>
</dbReference>
<organism evidence="15 16">
    <name type="scientific">Aspergillus sclerotialis</name>
    <dbReference type="NCBI Taxonomy" id="2070753"/>
    <lineage>
        <taxon>Eukaryota</taxon>
        <taxon>Fungi</taxon>
        <taxon>Dikarya</taxon>
        <taxon>Ascomycota</taxon>
        <taxon>Pezizomycotina</taxon>
        <taxon>Eurotiomycetes</taxon>
        <taxon>Eurotiomycetidae</taxon>
        <taxon>Eurotiales</taxon>
        <taxon>Aspergillaceae</taxon>
        <taxon>Aspergillus</taxon>
        <taxon>Aspergillus subgen. Polypaecilum</taxon>
    </lineage>
</organism>
<evidence type="ECO:0000256" key="8">
    <source>
        <dbReference type="ARBA" id="ARBA00023015"/>
    </source>
</evidence>
<feature type="region of interest" description="Disordered" evidence="13">
    <location>
        <begin position="1"/>
        <end position="122"/>
    </location>
</feature>
<dbReference type="GO" id="GO:0000981">
    <property type="term" value="F:DNA-binding transcription factor activity, RNA polymerase II-specific"/>
    <property type="evidence" value="ECO:0007669"/>
    <property type="project" value="TreeGrafter"/>
</dbReference>
<keyword evidence="16" id="KW-1185">Reference proteome</keyword>
<evidence type="ECO:0000256" key="5">
    <source>
        <dbReference type="ARBA" id="ARBA00022737"/>
    </source>
</evidence>
<evidence type="ECO:0000256" key="12">
    <source>
        <dbReference type="PROSITE-ProRule" id="PRU00042"/>
    </source>
</evidence>
<keyword evidence="9" id="KW-0238">DNA-binding</keyword>
<evidence type="ECO:0000256" key="6">
    <source>
        <dbReference type="ARBA" id="ARBA00022771"/>
    </source>
</evidence>
<dbReference type="PROSITE" id="PS50157">
    <property type="entry name" value="ZINC_FINGER_C2H2_2"/>
    <property type="match status" value="2"/>
</dbReference>
<dbReference type="AlphaFoldDB" id="A0A3A2ZEI8"/>
<protein>
    <submittedName>
        <fullName evidence="15">C2H2 finger domain protein</fullName>
    </submittedName>
</protein>
<dbReference type="Proteomes" id="UP000266188">
    <property type="component" value="Unassembled WGS sequence"/>
</dbReference>
<reference evidence="16" key="1">
    <citation type="submission" date="2017-02" db="EMBL/GenBank/DDBJ databases">
        <authorList>
            <person name="Tafer H."/>
            <person name="Lopandic K."/>
        </authorList>
    </citation>
    <scope>NUCLEOTIDE SEQUENCE [LARGE SCALE GENOMIC DNA]</scope>
    <source>
        <strain evidence="16">CBS 366.77</strain>
    </source>
</reference>
<dbReference type="PROSITE" id="PS00028">
    <property type="entry name" value="ZINC_FINGER_C2H2_1"/>
    <property type="match status" value="1"/>
</dbReference>
<evidence type="ECO:0000256" key="3">
    <source>
        <dbReference type="ARBA" id="ARBA00006991"/>
    </source>
</evidence>
<evidence type="ECO:0000259" key="14">
    <source>
        <dbReference type="PROSITE" id="PS50157"/>
    </source>
</evidence>
<dbReference type="GO" id="GO:0005634">
    <property type="term" value="C:nucleus"/>
    <property type="evidence" value="ECO:0007669"/>
    <property type="project" value="UniProtKB-SubCell"/>
</dbReference>
<keyword evidence="4" id="KW-0479">Metal-binding</keyword>
<accession>A0A3A2ZEI8</accession>
<feature type="domain" description="C2H2-type" evidence="14">
    <location>
        <begin position="191"/>
        <end position="218"/>
    </location>
</feature>